<sequence length="804" mass="90976">MKRQAEKLVAGGFVLALLVLGGVATGSYLSVQRLIASRQWVEHTYEVLQGLDKIFDGNITVASGRYGYVVSRQKTYLADYKAGLERTGQGIREVRRLTSDNPQQQQQLTELEQVIAKRVDLSQQSIALVQKGPSNEARQAAFAKQNLLLGQEVQLLVNRMKNEERRLLQLRKAATDDSVQQAIRVNGSGYLLSFSLLMGVFLLLHLQIRIRQRAEAALQTYAEEIYDLYNQSPCGYHSLDATGTFSRINDTELSWLGYTRDEVLHKLKFSDLATPDSALAFQEHFSKFKQQGWISDIEFELVRKDGTILPVSLSATAIKGSEGDFLMSRSTLFDITDRKRAQTALQQANEQLEARVQERTAALSQVNALLHSELLERKQVEQALLESEKQLRTITNALPVLIAYIDVDQRFRFHNQTYEQWFDCSSTDIQGQHLSQVLGEQAYQSIKPYVKHALSGETATYESLITYKNDEKRWVSATYLPDINQQGAVQGYFALIADINERKLAEQAILNMNEALEIKVEERTTALKQLNDELVNSNRELEQFAYIASHDLQEPLRAVIGYTQLLMQDYQTHFDASAQQYAEYIVDGGKRMQQLIQDLLHYSRVGTRDLVFAPIDSNIVLDQVLSNLQVAIAERQALVTSDPLPTITVDKLQLTQLLQNLIGNAIKFCRDDAPRVHISARRTKGAEAQKEKGEQREHEGGDSEKPQLETSSHPSENTWLFSIHDNGIGIKPRYLERIFEIFKRLHTRTEFPGTGIGLAVCKKIVDRHGGHIWAESQPGTGTTFYFTIPYHDPTAVGHDRDFAD</sequence>
<dbReference type="PROSITE" id="PS50113">
    <property type="entry name" value="PAC"/>
    <property type="match status" value="2"/>
</dbReference>
<keyword evidence="3" id="KW-0597">Phosphoprotein</keyword>
<dbReference type="InterPro" id="IPR035965">
    <property type="entry name" value="PAS-like_dom_sf"/>
</dbReference>
<keyword evidence="5" id="KW-0418">Kinase</keyword>
<evidence type="ECO:0000256" key="8">
    <source>
        <dbReference type="SAM" id="MobiDB-lite"/>
    </source>
</evidence>
<evidence type="ECO:0000256" key="4">
    <source>
        <dbReference type="ARBA" id="ARBA00022679"/>
    </source>
</evidence>
<dbReference type="Gene3D" id="3.30.450.20">
    <property type="entry name" value="PAS domain"/>
    <property type="match status" value="2"/>
</dbReference>
<dbReference type="PROSITE" id="PS50112">
    <property type="entry name" value="PAS"/>
    <property type="match status" value="1"/>
</dbReference>
<dbReference type="InterPro" id="IPR036890">
    <property type="entry name" value="HATPase_C_sf"/>
</dbReference>
<evidence type="ECO:0000256" key="6">
    <source>
        <dbReference type="ARBA" id="ARBA00023012"/>
    </source>
</evidence>
<dbReference type="Pfam" id="PF00512">
    <property type="entry name" value="HisKA"/>
    <property type="match status" value="1"/>
</dbReference>
<feature type="domain" description="PAC" evidence="11">
    <location>
        <begin position="459"/>
        <end position="511"/>
    </location>
</feature>
<evidence type="ECO:0000256" key="3">
    <source>
        <dbReference type="ARBA" id="ARBA00022553"/>
    </source>
</evidence>
<feature type="region of interest" description="Disordered" evidence="8">
    <location>
        <begin position="679"/>
        <end position="715"/>
    </location>
</feature>
<keyword evidence="13" id="KW-1185">Reference proteome</keyword>
<accession>A0ABV0KLX1</accession>
<dbReference type="Gene3D" id="3.30.565.10">
    <property type="entry name" value="Histidine kinase-like ATPase, C-terminal domain"/>
    <property type="match status" value="1"/>
</dbReference>
<feature type="coiled-coil region" evidence="7">
    <location>
        <begin position="513"/>
        <end position="540"/>
    </location>
</feature>
<dbReference type="CDD" id="cd19410">
    <property type="entry name" value="HK9-like_sensor"/>
    <property type="match status" value="1"/>
</dbReference>
<evidence type="ECO:0000259" key="10">
    <source>
        <dbReference type="PROSITE" id="PS50112"/>
    </source>
</evidence>
<dbReference type="EC" id="2.7.13.3" evidence="2"/>
<comment type="caution">
    <text evidence="12">The sequence shown here is derived from an EMBL/GenBank/DDBJ whole genome shotgun (WGS) entry which is preliminary data.</text>
</comment>
<comment type="catalytic activity">
    <reaction evidence="1">
        <text>ATP + protein L-histidine = ADP + protein N-phospho-L-histidine.</text>
        <dbReference type="EC" id="2.7.13.3"/>
    </reaction>
</comment>
<dbReference type="Proteomes" id="UP001476950">
    <property type="component" value="Unassembled WGS sequence"/>
</dbReference>
<dbReference type="PANTHER" id="PTHR43304">
    <property type="entry name" value="PHYTOCHROME-LIKE PROTEIN CPH1"/>
    <property type="match status" value="1"/>
</dbReference>
<dbReference type="InterPro" id="IPR001610">
    <property type="entry name" value="PAC"/>
</dbReference>
<reference evidence="12 13" key="1">
    <citation type="submission" date="2022-04" db="EMBL/GenBank/DDBJ databases">
        <title>Positive selection, recombination, and allopatry shape intraspecific diversity of widespread and dominant cyanobacteria.</title>
        <authorList>
            <person name="Wei J."/>
            <person name="Shu W."/>
            <person name="Hu C."/>
        </authorList>
    </citation>
    <scope>NUCLEOTIDE SEQUENCE [LARGE SCALE GENOMIC DNA]</scope>
    <source>
        <strain evidence="12 13">AS-A4</strain>
    </source>
</reference>
<name>A0ABV0KLX1_9CYAN</name>
<dbReference type="Pfam" id="PF02518">
    <property type="entry name" value="HATPase_c"/>
    <property type="match status" value="1"/>
</dbReference>
<dbReference type="RefSeq" id="WP_190448739.1">
    <property type="nucleotide sequence ID" value="NZ_JAMPLM010000010.1"/>
</dbReference>
<gene>
    <name evidence="12" type="ORF">NDI38_13060</name>
</gene>
<dbReference type="PANTHER" id="PTHR43304:SF1">
    <property type="entry name" value="PAC DOMAIN-CONTAINING PROTEIN"/>
    <property type="match status" value="1"/>
</dbReference>
<proteinExistence type="predicted"/>
<evidence type="ECO:0000259" key="9">
    <source>
        <dbReference type="PROSITE" id="PS50109"/>
    </source>
</evidence>
<protein>
    <recommendedName>
        <fullName evidence="2">histidine kinase</fullName>
        <ecNumber evidence="2">2.7.13.3</ecNumber>
    </recommendedName>
</protein>
<dbReference type="InterPro" id="IPR007891">
    <property type="entry name" value="CHASE3"/>
</dbReference>
<dbReference type="SMART" id="SM00388">
    <property type="entry name" value="HisKA"/>
    <property type="match status" value="1"/>
</dbReference>
<keyword evidence="7" id="KW-0175">Coiled coil</keyword>
<feature type="compositionally biased region" description="Basic and acidic residues" evidence="8">
    <location>
        <begin position="684"/>
        <end position="707"/>
    </location>
</feature>
<dbReference type="SUPFAM" id="SSF55874">
    <property type="entry name" value="ATPase domain of HSP90 chaperone/DNA topoisomerase II/histidine kinase"/>
    <property type="match status" value="1"/>
</dbReference>
<evidence type="ECO:0000256" key="5">
    <source>
        <dbReference type="ARBA" id="ARBA00022777"/>
    </source>
</evidence>
<dbReference type="SUPFAM" id="SSF55785">
    <property type="entry name" value="PYP-like sensor domain (PAS domain)"/>
    <property type="match status" value="2"/>
</dbReference>
<dbReference type="PROSITE" id="PS50109">
    <property type="entry name" value="HIS_KIN"/>
    <property type="match status" value="1"/>
</dbReference>
<dbReference type="Pfam" id="PF05227">
    <property type="entry name" value="CHASE3"/>
    <property type="match status" value="1"/>
</dbReference>
<feature type="coiled-coil region" evidence="7">
    <location>
        <begin position="338"/>
        <end position="397"/>
    </location>
</feature>
<dbReference type="EMBL" id="JAMPLM010000010">
    <property type="protein sequence ID" value="MEP1059370.1"/>
    <property type="molecule type" value="Genomic_DNA"/>
</dbReference>
<dbReference type="Gene3D" id="1.10.287.130">
    <property type="match status" value="1"/>
</dbReference>
<dbReference type="InterPro" id="IPR003661">
    <property type="entry name" value="HisK_dim/P_dom"/>
</dbReference>
<evidence type="ECO:0000256" key="1">
    <source>
        <dbReference type="ARBA" id="ARBA00000085"/>
    </source>
</evidence>
<dbReference type="InterPro" id="IPR000014">
    <property type="entry name" value="PAS"/>
</dbReference>
<dbReference type="InterPro" id="IPR036097">
    <property type="entry name" value="HisK_dim/P_sf"/>
</dbReference>
<dbReference type="Pfam" id="PF08448">
    <property type="entry name" value="PAS_4"/>
    <property type="match status" value="1"/>
</dbReference>
<organism evidence="12 13">
    <name type="scientific">Stenomitos frigidus AS-A4</name>
    <dbReference type="NCBI Taxonomy" id="2933935"/>
    <lineage>
        <taxon>Bacteria</taxon>
        <taxon>Bacillati</taxon>
        <taxon>Cyanobacteriota</taxon>
        <taxon>Cyanophyceae</taxon>
        <taxon>Leptolyngbyales</taxon>
        <taxon>Leptolyngbyaceae</taxon>
        <taxon>Stenomitos</taxon>
    </lineage>
</organism>
<keyword evidence="4" id="KW-0808">Transferase</keyword>
<dbReference type="InterPro" id="IPR013656">
    <property type="entry name" value="PAS_4"/>
</dbReference>
<feature type="domain" description="PAC" evidence="11">
    <location>
        <begin position="295"/>
        <end position="347"/>
    </location>
</feature>
<dbReference type="CDD" id="cd00130">
    <property type="entry name" value="PAS"/>
    <property type="match status" value="2"/>
</dbReference>
<dbReference type="InterPro" id="IPR052162">
    <property type="entry name" value="Sensor_kinase/Photoreceptor"/>
</dbReference>
<evidence type="ECO:0000259" key="11">
    <source>
        <dbReference type="PROSITE" id="PS50113"/>
    </source>
</evidence>
<dbReference type="SMART" id="SM00387">
    <property type="entry name" value="HATPase_c"/>
    <property type="match status" value="1"/>
</dbReference>
<dbReference type="SMART" id="SM00086">
    <property type="entry name" value="PAC"/>
    <property type="match status" value="2"/>
</dbReference>
<dbReference type="Pfam" id="PF13426">
    <property type="entry name" value="PAS_9"/>
    <property type="match status" value="1"/>
</dbReference>
<evidence type="ECO:0000313" key="13">
    <source>
        <dbReference type="Proteomes" id="UP001476950"/>
    </source>
</evidence>
<evidence type="ECO:0000256" key="2">
    <source>
        <dbReference type="ARBA" id="ARBA00012438"/>
    </source>
</evidence>
<evidence type="ECO:0000256" key="7">
    <source>
        <dbReference type="SAM" id="Coils"/>
    </source>
</evidence>
<dbReference type="CDD" id="cd00082">
    <property type="entry name" value="HisKA"/>
    <property type="match status" value="1"/>
</dbReference>
<dbReference type="NCBIfam" id="TIGR00229">
    <property type="entry name" value="sensory_box"/>
    <property type="match status" value="2"/>
</dbReference>
<dbReference type="SMART" id="SM00091">
    <property type="entry name" value="PAS"/>
    <property type="match status" value="2"/>
</dbReference>
<dbReference type="InterPro" id="IPR000700">
    <property type="entry name" value="PAS-assoc_C"/>
</dbReference>
<dbReference type="SUPFAM" id="SSF47384">
    <property type="entry name" value="Homodimeric domain of signal transducing histidine kinase"/>
    <property type="match status" value="1"/>
</dbReference>
<dbReference type="InterPro" id="IPR004358">
    <property type="entry name" value="Sig_transdc_His_kin-like_C"/>
</dbReference>
<keyword evidence="6" id="KW-0902">Two-component regulatory system</keyword>
<dbReference type="InterPro" id="IPR005467">
    <property type="entry name" value="His_kinase_dom"/>
</dbReference>
<feature type="domain" description="PAS" evidence="10">
    <location>
        <begin position="221"/>
        <end position="292"/>
    </location>
</feature>
<evidence type="ECO:0000313" key="12">
    <source>
        <dbReference type="EMBL" id="MEP1059370.1"/>
    </source>
</evidence>
<dbReference type="InterPro" id="IPR003594">
    <property type="entry name" value="HATPase_dom"/>
</dbReference>
<feature type="domain" description="Histidine kinase" evidence="9">
    <location>
        <begin position="547"/>
        <end position="792"/>
    </location>
</feature>
<dbReference type="PRINTS" id="PR00344">
    <property type="entry name" value="BCTRLSENSOR"/>
</dbReference>